<protein>
    <submittedName>
        <fullName evidence="8">Basic helix-loop-helix DNA-binding superfamily protein</fullName>
    </submittedName>
</protein>
<organism evidence="8">
    <name type="scientific">Prunus dulcis</name>
    <name type="common">Almond</name>
    <name type="synonym">Amygdalus dulcis</name>
    <dbReference type="NCBI Taxonomy" id="3755"/>
    <lineage>
        <taxon>Eukaryota</taxon>
        <taxon>Viridiplantae</taxon>
        <taxon>Streptophyta</taxon>
        <taxon>Embryophyta</taxon>
        <taxon>Tracheophyta</taxon>
        <taxon>Spermatophyta</taxon>
        <taxon>Magnoliopsida</taxon>
        <taxon>eudicotyledons</taxon>
        <taxon>Gunneridae</taxon>
        <taxon>Pentapetalae</taxon>
        <taxon>rosids</taxon>
        <taxon>fabids</taxon>
        <taxon>Rosales</taxon>
        <taxon>Rosaceae</taxon>
        <taxon>Amygdaloideae</taxon>
        <taxon>Amygdaleae</taxon>
        <taxon>Prunus</taxon>
    </lineage>
</organism>
<dbReference type="InterPro" id="IPR011598">
    <property type="entry name" value="bHLH_dom"/>
</dbReference>
<dbReference type="EMBL" id="AP019304">
    <property type="protein sequence ID" value="BBH09595.1"/>
    <property type="molecule type" value="Genomic_DNA"/>
</dbReference>
<evidence type="ECO:0000259" key="7">
    <source>
        <dbReference type="PROSITE" id="PS50888"/>
    </source>
</evidence>
<dbReference type="Gene3D" id="4.10.280.10">
    <property type="entry name" value="Helix-loop-helix DNA-binding domain"/>
    <property type="match status" value="1"/>
</dbReference>
<dbReference type="PANTHER" id="PTHR46772">
    <property type="entry name" value="BHLH DOMAIN-CONTAINING PROTEIN"/>
    <property type="match status" value="1"/>
</dbReference>
<dbReference type="GO" id="GO:0046983">
    <property type="term" value="F:protein dimerization activity"/>
    <property type="evidence" value="ECO:0007669"/>
    <property type="project" value="InterPro"/>
</dbReference>
<feature type="region of interest" description="Disordered" evidence="6">
    <location>
        <begin position="29"/>
        <end position="115"/>
    </location>
</feature>
<evidence type="ECO:0000256" key="1">
    <source>
        <dbReference type="ARBA" id="ARBA00004123"/>
    </source>
</evidence>
<dbReference type="AlphaFoldDB" id="A0A4Y1S015"/>
<name>A0A4Y1S015_PRUDU</name>
<dbReference type="CDD" id="cd11393">
    <property type="entry name" value="bHLH_AtbHLH_like"/>
    <property type="match status" value="1"/>
</dbReference>
<dbReference type="InterPro" id="IPR045239">
    <property type="entry name" value="bHLH95_bHLH"/>
</dbReference>
<dbReference type="InterPro" id="IPR044278">
    <property type="entry name" value="BHLH95-like"/>
</dbReference>
<dbReference type="GO" id="GO:0009960">
    <property type="term" value="P:endosperm development"/>
    <property type="evidence" value="ECO:0007669"/>
    <property type="project" value="InterPro"/>
</dbReference>
<dbReference type="SMART" id="SM00353">
    <property type="entry name" value="HLH"/>
    <property type="match status" value="1"/>
</dbReference>
<feature type="domain" description="BHLH" evidence="7">
    <location>
        <begin position="111"/>
        <end position="161"/>
    </location>
</feature>
<gene>
    <name evidence="8" type="ORF">Prudu_022135</name>
</gene>
<dbReference type="InterPro" id="IPR036638">
    <property type="entry name" value="HLH_DNA-bd_sf"/>
</dbReference>
<comment type="subcellular location">
    <subcellularLocation>
        <location evidence="1">Nucleus</location>
    </subcellularLocation>
</comment>
<dbReference type="PROSITE" id="PS50888">
    <property type="entry name" value="BHLH"/>
    <property type="match status" value="1"/>
</dbReference>
<evidence type="ECO:0000256" key="4">
    <source>
        <dbReference type="ARBA" id="ARBA00023163"/>
    </source>
</evidence>
<keyword evidence="3 8" id="KW-0238">DNA-binding</keyword>
<reference evidence="8" key="1">
    <citation type="journal article" date="2019" name="Science">
        <title>Mutation of a bHLH transcription factor allowed almond domestication.</title>
        <authorList>
            <person name="Sanchez-Perez R."/>
            <person name="Pavan S."/>
            <person name="Mazzeo R."/>
            <person name="Moldovan C."/>
            <person name="Aiese Cigliano R."/>
            <person name="Del Cueto J."/>
            <person name="Ricciardi F."/>
            <person name="Lotti C."/>
            <person name="Ricciardi L."/>
            <person name="Dicenta F."/>
            <person name="Lopez-Marques R.L."/>
            <person name="Lindberg Moller B."/>
        </authorList>
    </citation>
    <scope>NUCLEOTIDE SEQUENCE</scope>
</reference>
<keyword evidence="5" id="KW-0539">Nucleus</keyword>
<evidence type="ECO:0000256" key="5">
    <source>
        <dbReference type="ARBA" id="ARBA00023242"/>
    </source>
</evidence>
<sequence>MNKNTAMSEGETGGFSEGFLWENQSWANLSINSDNSGGAGDEDKNLGTKEETAVMGISTEGHNQVPPAPGKKRRGGGGVGKNGIIKGSTSPADKGKGTTGACDGGGGGESDDHEMHIWTERERRKKMRNMFANLHALLPQLPPKADKSTIVDEAVNYIKTLQQTLQKLQKQS</sequence>
<dbReference type="GO" id="GO:0005634">
    <property type="term" value="C:nucleus"/>
    <property type="evidence" value="ECO:0007669"/>
    <property type="project" value="UniProtKB-SubCell"/>
</dbReference>
<evidence type="ECO:0000256" key="3">
    <source>
        <dbReference type="ARBA" id="ARBA00023125"/>
    </source>
</evidence>
<dbReference type="PANTHER" id="PTHR46772:SF8">
    <property type="entry name" value="TRANSCRIPTION FACTOR BHLH95"/>
    <property type="match status" value="1"/>
</dbReference>
<evidence type="ECO:0000256" key="6">
    <source>
        <dbReference type="SAM" id="MobiDB-lite"/>
    </source>
</evidence>
<dbReference type="Pfam" id="PF00010">
    <property type="entry name" value="HLH"/>
    <property type="match status" value="1"/>
</dbReference>
<keyword evidence="4" id="KW-0804">Transcription</keyword>
<accession>A0A4Y1S015</accession>
<evidence type="ECO:0000256" key="2">
    <source>
        <dbReference type="ARBA" id="ARBA00023015"/>
    </source>
</evidence>
<keyword evidence="2" id="KW-0805">Transcription regulation</keyword>
<evidence type="ECO:0000313" key="8">
    <source>
        <dbReference type="EMBL" id="BBH09595.1"/>
    </source>
</evidence>
<feature type="compositionally biased region" description="Basic and acidic residues" evidence="6">
    <location>
        <begin position="41"/>
        <end position="52"/>
    </location>
</feature>
<dbReference type="GO" id="GO:0003677">
    <property type="term" value="F:DNA binding"/>
    <property type="evidence" value="ECO:0007669"/>
    <property type="project" value="UniProtKB-KW"/>
</dbReference>
<dbReference type="SUPFAM" id="SSF47459">
    <property type="entry name" value="HLH, helix-loop-helix DNA-binding domain"/>
    <property type="match status" value="1"/>
</dbReference>
<dbReference type="GO" id="GO:0003700">
    <property type="term" value="F:DNA-binding transcription factor activity"/>
    <property type="evidence" value="ECO:0007669"/>
    <property type="project" value="InterPro"/>
</dbReference>
<proteinExistence type="predicted"/>